<dbReference type="OrthoDB" id="196625at2"/>
<organism evidence="2 3">
    <name type="scientific">Candidatus Thiodictyon syntrophicum</name>
    <dbReference type="NCBI Taxonomy" id="1166950"/>
    <lineage>
        <taxon>Bacteria</taxon>
        <taxon>Pseudomonadati</taxon>
        <taxon>Pseudomonadota</taxon>
        <taxon>Gammaproteobacteria</taxon>
        <taxon>Chromatiales</taxon>
        <taxon>Chromatiaceae</taxon>
        <taxon>Thiodictyon</taxon>
    </lineage>
</organism>
<evidence type="ECO:0000259" key="1">
    <source>
        <dbReference type="Pfam" id="PF05685"/>
    </source>
</evidence>
<dbReference type="PANTHER" id="PTHR35400:SF1">
    <property type="entry name" value="SLR1083 PROTEIN"/>
    <property type="match status" value="1"/>
</dbReference>
<protein>
    <recommendedName>
        <fullName evidence="1">Putative restriction endonuclease domain-containing protein</fullName>
    </recommendedName>
</protein>
<dbReference type="KEGG" id="tsy:THSYN_15080"/>
<reference evidence="2 3" key="1">
    <citation type="submission" date="2017-03" db="EMBL/GenBank/DDBJ databases">
        <title>Complete genome sequence of Candidatus 'Thiodictyon syntrophicum' sp. nov. strain Cad16T, a photolithoautotroph purple sulfur bacterium isolated from an alpine meromictic lake.</title>
        <authorList>
            <person name="Luedin S.M."/>
            <person name="Pothier J.F."/>
            <person name="Danza F."/>
            <person name="Storelli N."/>
            <person name="Wittwer M."/>
            <person name="Tonolla M."/>
        </authorList>
    </citation>
    <scope>NUCLEOTIDE SEQUENCE [LARGE SCALE GENOMIC DNA]</scope>
    <source>
        <strain evidence="2 3">Cad16T</strain>
    </source>
</reference>
<evidence type="ECO:0000313" key="2">
    <source>
        <dbReference type="EMBL" id="AUB82140.1"/>
    </source>
</evidence>
<dbReference type="SUPFAM" id="SSF52980">
    <property type="entry name" value="Restriction endonuclease-like"/>
    <property type="match status" value="1"/>
</dbReference>
<dbReference type="Pfam" id="PF05685">
    <property type="entry name" value="Uma2"/>
    <property type="match status" value="1"/>
</dbReference>
<name>A0A2K8U985_9GAMM</name>
<dbReference type="RefSeq" id="WP_100919886.1">
    <property type="nucleotide sequence ID" value="NZ_CP020370.1"/>
</dbReference>
<gene>
    <name evidence="2" type="ORF">THSYN_15080</name>
</gene>
<dbReference type="PANTHER" id="PTHR35400">
    <property type="entry name" value="SLR1083 PROTEIN"/>
    <property type="match status" value="1"/>
</dbReference>
<dbReference type="AlphaFoldDB" id="A0A2K8U985"/>
<dbReference type="Proteomes" id="UP000232638">
    <property type="component" value="Chromosome"/>
</dbReference>
<feature type="domain" description="Putative restriction endonuclease" evidence="1">
    <location>
        <begin position="23"/>
        <end position="190"/>
    </location>
</feature>
<proteinExistence type="predicted"/>
<accession>A0A2K8U985</accession>
<dbReference type="EMBL" id="CP020370">
    <property type="protein sequence ID" value="AUB82140.1"/>
    <property type="molecule type" value="Genomic_DNA"/>
</dbReference>
<dbReference type="CDD" id="cd06260">
    <property type="entry name" value="DUF820-like"/>
    <property type="match status" value="1"/>
</dbReference>
<keyword evidence="3" id="KW-1185">Reference proteome</keyword>
<evidence type="ECO:0000313" key="3">
    <source>
        <dbReference type="Proteomes" id="UP000232638"/>
    </source>
</evidence>
<dbReference type="InterPro" id="IPR011335">
    <property type="entry name" value="Restrct_endonuc-II-like"/>
</dbReference>
<dbReference type="Gene3D" id="3.90.1570.10">
    <property type="entry name" value="tt1808, chain A"/>
    <property type="match status" value="1"/>
</dbReference>
<dbReference type="InterPro" id="IPR008538">
    <property type="entry name" value="Uma2"/>
</dbReference>
<sequence length="195" mass="22184">MNAIQPNREQALEPAAYRLTVAAYHRMIEAGIFAEDDRVELIEGELRAMPPINAGHAGKNKRLNQLFSRRAQDLAIVAVQDPLTLPEHSEPEPDLMLLRPRDDFYEGTNPTPADTLLVVEIADTSLRYDRNTKLPLYAAHGVPETWLIDLKRRRIELHRDPGPDGYRQVLLPDRAQFIAPVLLPEMRIQVAELWA</sequence>
<dbReference type="InterPro" id="IPR012296">
    <property type="entry name" value="Nuclease_put_TT1808"/>
</dbReference>